<evidence type="ECO:0000256" key="2">
    <source>
        <dbReference type="SAM" id="Phobius"/>
    </source>
</evidence>
<keyword evidence="2" id="KW-1133">Transmembrane helix</keyword>
<feature type="compositionally biased region" description="Acidic residues" evidence="1">
    <location>
        <begin position="415"/>
        <end position="424"/>
    </location>
</feature>
<protein>
    <submittedName>
        <fullName evidence="3">YbbR-like domain-containing protein</fullName>
    </submittedName>
</protein>
<comment type="caution">
    <text evidence="3">The sequence shown here is derived from an EMBL/GenBank/DDBJ whole genome shotgun (WGS) entry which is preliminary data.</text>
</comment>
<feature type="compositionally biased region" description="Acidic residues" evidence="1">
    <location>
        <begin position="445"/>
        <end position="463"/>
    </location>
</feature>
<dbReference type="Pfam" id="PF07949">
    <property type="entry name" value="YbbR"/>
    <property type="match status" value="3"/>
</dbReference>
<dbReference type="InterPro" id="IPR012505">
    <property type="entry name" value="YbbR"/>
</dbReference>
<dbReference type="PANTHER" id="PTHR37804">
    <property type="entry name" value="CDAA REGULATORY PROTEIN CDAR"/>
    <property type="match status" value="1"/>
</dbReference>
<dbReference type="OrthoDB" id="2960905at2"/>
<evidence type="ECO:0000313" key="3">
    <source>
        <dbReference type="EMBL" id="PRO67158.1"/>
    </source>
</evidence>
<name>A0A2P6MLM6_ALKUR</name>
<dbReference type="RefSeq" id="WP_105957543.1">
    <property type="nucleotide sequence ID" value="NZ_PVNS01000001.1"/>
</dbReference>
<feature type="compositionally biased region" description="Low complexity" evidence="1">
    <location>
        <begin position="425"/>
        <end position="439"/>
    </location>
</feature>
<evidence type="ECO:0000256" key="1">
    <source>
        <dbReference type="SAM" id="MobiDB-lite"/>
    </source>
</evidence>
<proteinExistence type="predicted"/>
<keyword evidence="4" id="KW-1185">Reference proteome</keyword>
<sequence length="463" mass="50503">MDKLFNKSWFIKLASIVIAVLLFLMVNIENQQMNQAGGIPGVTEGERVLEEVPLNIYYDEERFVLTDAPETVQVFLRGPQNVLTYSQVTQTQQEVFIDLRGREAGVHYERIQHSGFPNDVRVSIVPLTVDVTLQERMTSSVPVEVNLENEEDLAEGYMTGEPETEPSTVDITAAEGVLDQIAGASVNVDVSGREETFTESVEVVVYDSSGNALEAETNPPAVDVTVPITSPNKEVPLRIGRTGDPPEGTAISSITLEPPAVQVFGPVTELNELSVIDLEDVDLSELDGDTSYETTVPVPEGMEQVEPEEVTVNVDTTGEEEREYSGFPVTVTGVASGLDVEFPALVNGEIDLQIQAGQSVLDRVSRSDFEAVLDLTDYGAGAYNVPLEIRGPQDVRFPQQGMEVSVVLLNGEALNEPETEDTGDNDVQTNDTNDTNETNEASSENIDEEPAEESQENEDSEEE</sequence>
<feature type="transmembrane region" description="Helical" evidence="2">
    <location>
        <begin position="9"/>
        <end position="26"/>
    </location>
</feature>
<feature type="region of interest" description="Disordered" evidence="1">
    <location>
        <begin position="415"/>
        <end position="463"/>
    </location>
</feature>
<accession>A0A2P6MLM6</accession>
<dbReference type="InterPro" id="IPR053154">
    <property type="entry name" value="c-di-AMP_regulator"/>
</dbReference>
<dbReference type="Gene3D" id="2.170.120.40">
    <property type="entry name" value="YbbR-like domain"/>
    <property type="match status" value="2"/>
</dbReference>
<evidence type="ECO:0000313" key="4">
    <source>
        <dbReference type="Proteomes" id="UP000243650"/>
    </source>
</evidence>
<dbReference type="PANTHER" id="PTHR37804:SF1">
    <property type="entry name" value="CDAA REGULATORY PROTEIN CDAR"/>
    <property type="match status" value="1"/>
</dbReference>
<organism evidence="3 4">
    <name type="scientific">Alkalicoccus urumqiensis</name>
    <name type="common">Bacillus urumqiensis</name>
    <dbReference type="NCBI Taxonomy" id="1548213"/>
    <lineage>
        <taxon>Bacteria</taxon>
        <taxon>Bacillati</taxon>
        <taxon>Bacillota</taxon>
        <taxon>Bacilli</taxon>
        <taxon>Bacillales</taxon>
        <taxon>Bacillaceae</taxon>
        <taxon>Alkalicoccus</taxon>
    </lineage>
</organism>
<dbReference type="EMBL" id="PVNS01000001">
    <property type="protein sequence ID" value="PRO67158.1"/>
    <property type="molecule type" value="Genomic_DNA"/>
</dbReference>
<keyword evidence="2" id="KW-0812">Transmembrane</keyword>
<keyword evidence="2" id="KW-0472">Membrane</keyword>
<dbReference type="Proteomes" id="UP000243650">
    <property type="component" value="Unassembled WGS sequence"/>
</dbReference>
<reference evidence="3 4" key="1">
    <citation type="submission" date="2018-03" db="EMBL/GenBank/DDBJ databases">
        <title>Bacillus urumqiensis sp. nov., a moderately haloalkaliphilic bacterium isolated from a salt lake.</title>
        <authorList>
            <person name="Zhao B."/>
            <person name="Liao Z."/>
        </authorList>
    </citation>
    <scope>NUCLEOTIDE SEQUENCE [LARGE SCALE GENOMIC DNA]</scope>
    <source>
        <strain evidence="3 4">BZ-SZ-XJ18</strain>
    </source>
</reference>
<dbReference type="Gene3D" id="2.170.120.30">
    <property type="match status" value="2"/>
</dbReference>
<gene>
    <name evidence="3" type="ORF">C6I21_00915</name>
</gene>
<dbReference type="AlphaFoldDB" id="A0A2P6MLM6"/>